<organism evidence="1 2">
    <name type="scientific">Dentiscutata erythropus</name>
    <dbReference type="NCBI Taxonomy" id="1348616"/>
    <lineage>
        <taxon>Eukaryota</taxon>
        <taxon>Fungi</taxon>
        <taxon>Fungi incertae sedis</taxon>
        <taxon>Mucoromycota</taxon>
        <taxon>Glomeromycotina</taxon>
        <taxon>Glomeromycetes</taxon>
        <taxon>Diversisporales</taxon>
        <taxon>Gigasporaceae</taxon>
        <taxon>Dentiscutata</taxon>
    </lineage>
</organism>
<evidence type="ECO:0000313" key="2">
    <source>
        <dbReference type="Proteomes" id="UP000789405"/>
    </source>
</evidence>
<protein>
    <submittedName>
        <fullName evidence="1">27155_t:CDS:1</fullName>
    </submittedName>
</protein>
<accession>A0A9N9P0N9</accession>
<reference evidence="1" key="1">
    <citation type="submission" date="2021-06" db="EMBL/GenBank/DDBJ databases">
        <authorList>
            <person name="Kallberg Y."/>
            <person name="Tangrot J."/>
            <person name="Rosling A."/>
        </authorList>
    </citation>
    <scope>NUCLEOTIDE SEQUENCE</scope>
    <source>
        <strain evidence="1">MA453B</strain>
    </source>
</reference>
<dbReference type="AlphaFoldDB" id="A0A9N9P0N9"/>
<name>A0A9N9P0N9_9GLOM</name>
<evidence type="ECO:0000313" key="1">
    <source>
        <dbReference type="EMBL" id="CAG8778644.1"/>
    </source>
</evidence>
<comment type="caution">
    <text evidence="1">The sequence shown here is derived from an EMBL/GenBank/DDBJ whole genome shotgun (WGS) entry which is preliminary data.</text>
</comment>
<dbReference type="EMBL" id="CAJVPY010021177">
    <property type="protein sequence ID" value="CAG8778644.1"/>
    <property type="molecule type" value="Genomic_DNA"/>
</dbReference>
<sequence>DSVKQIESLEENKLLETKAFETKKKSTNELSMLISGYFVKNFKNIKERKALANAEKGRLLGILTTLDSSLAEDCVKFFENCDNDNIDIIELNLDYLNYFIHYQLIPMIRKSLM</sequence>
<gene>
    <name evidence="1" type="ORF">DERYTH_LOCUS19397</name>
</gene>
<proteinExistence type="predicted"/>
<dbReference type="Proteomes" id="UP000789405">
    <property type="component" value="Unassembled WGS sequence"/>
</dbReference>
<feature type="non-terminal residue" evidence="1">
    <location>
        <position position="1"/>
    </location>
</feature>
<keyword evidence="2" id="KW-1185">Reference proteome</keyword>